<organism evidence="1 2">
    <name type="scientific">Archangium lansingense</name>
    <dbReference type="NCBI Taxonomy" id="2995310"/>
    <lineage>
        <taxon>Bacteria</taxon>
        <taxon>Pseudomonadati</taxon>
        <taxon>Myxococcota</taxon>
        <taxon>Myxococcia</taxon>
        <taxon>Myxococcales</taxon>
        <taxon>Cystobacterineae</taxon>
        <taxon>Archangiaceae</taxon>
        <taxon>Archangium</taxon>
    </lineage>
</organism>
<evidence type="ECO:0000313" key="2">
    <source>
        <dbReference type="Proteomes" id="UP001207654"/>
    </source>
</evidence>
<dbReference type="Proteomes" id="UP001207654">
    <property type="component" value="Unassembled WGS sequence"/>
</dbReference>
<proteinExistence type="predicted"/>
<accession>A0ABT4AFK3</accession>
<keyword evidence="2" id="KW-1185">Reference proteome</keyword>
<comment type="caution">
    <text evidence="1">The sequence shown here is derived from an EMBL/GenBank/DDBJ whole genome shotgun (WGS) entry which is preliminary data.</text>
</comment>
<evidence type="ECO:0000313" key="1">
    <source>
        <dbReference type="EMBL" id="MCY1080459.1"/>
    </source>
</evidence>
<sequence length="238" mass="27319">MGQGLSPYLQRVAANILPLSQDQEDVVEALKEWEYRGDKSDVEDAVETCQLCDHYPIRYQFEIVNRFTNYRLDIGSECITRFDVAVIDEEGVQQRGAVAAKIVAKDRRKLEEESRRRTVRRALVQLAKMDQRINSKMLDSIANAADDRGLSPKQASLVVWRLDENGIELPRSYLKVMLKKAAEQDDLLAMEDFKLKQLWPCLTAAQQRWYSEKKPAFDARRAKLAAMNAKPGHPPLRK</sequence>
<gene>
    <name evidence="1" type="ORF">OV287_39030</name>
</gene>
<dbReference type="RefSeq" id="WP_267539120.1">
    <property type="nucleotide sequence ID" value="NZ_JAPNKA010000001.1"/>
</dbReference>
<protein>
    <submittedName>
        <fullName evidence="1">Uncharacterized protein</fullName>
    </submittedName>
</protein>
<name>A0ABT4AFK3_9BACT</name>
<dbReference type="EMBL" id="JAPNKA010000001">
    <property type="protein sequence ID" value="MCY1080459.1"/>
    <property type="molecule type" value="Genomic_DNA"/>
</dbReference>
<reference evidence="1 2" key="1">
    <citation type="submission" date="2022-11" db="EMBL/GenBank/DDBJ databases">
        <title>Minimal conservation of predation-associated metabolite biosynthetic gene clusters underscores biosynthetic potential of Myxococcota including descriptions for ten novel species: Archangium lansinium sp. nov., Myxococcus landrumus sp. nov., Nannocystis bai.</title>
        <authorList>
            <person name="Ahearne A."/>
            <person name="Stevens C."/>
            <person name="Phillips K."/>
        </authorList>
    </citation>
    <scope>NUCLEOTIDE SEQUENCE [LARGE SCALE GENOMIC DNA]</scope>
    <source>
        <strain evidence="1 2">MIWBW</strain>
    </source>
</reference>